<dbReference type="GO" id="GO:0043793">
    <property type="term" value="F:beta-ribofuranosylaminobenzene 5'-phosphate synthase activity"/>
    <property type="evidence" value="ECO:0007669"/>
    <property type="project" value="UniProtKB-EC"/>
</dbReference>
<dbReference type="PANTHER" id="PTHR20861:SF6">
    <property type="entry name" value="BETA-RIBOFURANOSYLPHENOL 5'-PHOSPHATE SYNTHASE"/>
    <property type="match status" value="1"/>
</dbReference>
<dbReference type="Gene3D" id="3.30.230.10">
    <property type="match status" value="1"/>
</dbReference>
<dbReference type="OrthoDB" id="85156at2157"/>
<proteinExistence type="inferred from homology"/>
<comment type="catalytic activity">
    <reaction evidence="5">
        <text>5-phospho-alpha-D-ribose 1-diphosphate + 4-hydroxybenzoate + H(+) = 4-(beta-D-ribofuranosyl)phenol 5'-phosphate + CO2 + diphosphate</text>
        <dbReference type="Rhea" id="RHEA:48556"/>
        <dbReference type="ChEBI" id="CHEBI:15378"/>
        <dbReference type="ChEBI" id="CHEBI:16526"/>
        <dbReference type="ChEBI" id="CHEBI:17879"/>
        <dbReference type="ChEBI" id="CHEBI:33019"/>
        <dbReference type="ChEBI" id="CHEBI:58017"/>
        <dbReference type="ChEBI" id="CHEBI:82767"/>
        <dbReference type="EC" id="2.4.2.54"/>
    </reaction>
</comment>
<evidence type="ECO:0000259" key="6">
    <source>
        <dbReference type="Pfam" id="PF00288"/>
    </source>
</evidence>
<dbReference type="STRING" id="2309.CF15_03650"/>
<feature type="domain" description="GHMP kinase C-terminal" evidence="7">
    <location>
        <begin position="210"/>
        <end position="293"/>
    </location>
</feature>
<comment type="caution">
    <text evidence="8">The sequence shown here is derived from an EMBL/GenBank/DDBJ whole genome shotgun (WGS) entry which is preliminary data.</text>
</comment>
<gene>
    <name evidence="8" type="ORF">CF15_03650</name>
</gene>
<evidence type="ECO:0000313" key="9">
    <source>
        <dbReference type="Proteomes" id="UP000053352"/>
    </source>
</evidence>
<evidence type="ECO:0000256" key="1">
    <source>
        <dbReference type="ARBA" id="ARBA00022605"/>
    </source>
</evidence>
<evidence type="ECO:0000256" key="4">
    <source>
        <dbReference type="ARBA" id="ARBA00022840"/>
    </source>
</evidence>
<dbReference type="SUPFAM" id="SSF54211">
    <property type="entry name" value="Ribosomal protein S5 domain 2-like"/>
    <property type="match status" value="1"/>
</dbReference>
<evidence type="ECO:0000256" key="5">
    <source>
        <dbReference type="PIRNR" id="PIRNR004884"/>
    </source>
</evidence>
<dbReference type="Pfam" id="PF00288">
    <property type="entry name" value="GHMP_kinases_N"/>
    <property type="match status" value="1"/>
</dbReference>
<protein>
    <recommendedName>
        <fullName evidence="5">Beta-ribofuranosylaminobenzene 5'-phosphate synthase</fullName>
        <shortName evidence="5">Beta-RFA-P synthase</shortName>
        <ecNumber evidence="5">2.4.2.54</ecNumber>
    </recommendedName>
</protein>
<evidence type="ECO:0000313" key="8">
    <source>
        <dbReference type="EMBL" id="KSW11904.1"/>
    </source>
</evidence>
<dbReference type="GO" id="GO:0005524">
    <property type="term" value="F:ATP binding"/>
    <property type="evidence" value="ECO:0007669"/>
    <property type="project" value="UniProtKB-UniRule"/>
</dbReference>
<name>A0A0V8RV50_PYROC</name>
<dbReference type="GO" id="GO:0008652">
    <property type="term" value="P:amino acid biosynthetic process"/>
    <property type="evidence" value="ECO:0007669"/>
    <property type="project" value="UniProtKB-KW"/>
</dbReference>
<keyword evidence="3" id="KW-0547">Nucleotide-binding</keyword>
<dbReference type="UniPathway" id="UPA00065"/>
<dbReference type="InterPro" id="IPR014721">
    <property type="entry name" value="Ribsml_uS5_D2-typ_fold_subgr"/>
</dbReference>
<dbReference type="InterPro" id="IPR006204">
    <property type="entry name" value="GHMP_kinase_N_dom"/>
</dbReference>
<dbReference type="InterPro" id="IPR013750">
    <property type="entry name" value="GHMP_kinase_C_dom"/>
</dbReference>
<dbReference type="EC" id="2.4.2.54" evidence="5"/>
<dbReference type="Proteomes" id="UP000053352">
    <property type="component" value="Unassembled WGS sequence"/>
</dbReference>
<comment type="pathway">
    <text evidence="5">Cofactor biosynthesis; 5,6,7,8-tetrahydromethanopterin biosynthesis.</text>
</comment>
<comment type="function">
    <text evidence="5">Catalyzes the condensation of 4-aminobenzoate (pABA) with 5-phospho-alpha-D-ribose 1-diphosphate (PRPP) to produce beta-ribofuranosylaminobenzene 5'-phosphate (beta-RFA-P).</text>
</comment>
<dbReference type="RefSeq" id="WP_058370582.1">
    <property type="nucleotide sequence ID" value="NZ_LNTB01000001.1"/>
</dbReference>
<reference evidence="8 9" key="1">
    <citation type="submission" date="2015-11" db="EMBL/GenBank/DDBJ databases">
        <title>Genome sequence of Pyrodictium occultum PL-19, a marine hyperthermophilic archaeon isolated from Volcano, Italy.</title>
        <authorList>
            <person name="Utturkar S."/>
            <person name="Huber H."/>
            <person name="Leptihn S."/>
            <person name="Brown S."/>
            <person name="Stetter K.O."/>
            <person name="Podar M."/>
        </authorList>
    </citation>
    <scope>NUCLEOTIDE SEQUENCE [LARGE SCALE GENOMIC DNA]</scope>
    <source>
        <strain evidence="8 9">PL-19</strain>
    </source>
</reference>
<keyword evidence="1" id="KW-0028">Amino-acid biosynthesis</keyword>
<dbReference type="PANTHER" id="PTHR20861">
    <property type="entry name" value="HOMOSERINE/4-DIPHOSPHOCYTIDYL-2-C-METHYL-D-ERYTHRITOL KINASE"/>
    <property type="match status" value="1"/>
</dbReference>
<keyword evidence="2 5" id="KW-0808">Transferase</keyword>
<dbReference type="PIRSF" id="PIRSF004884">
    <property type="entry name" value="Sugar_kin_arch"/>
    <property type="match status" value="1"/>
</dbReference>
<keyword evidence="9" id="KW-1185">Reference proteome</keyword>
<dbReference type="Pfam" id="PF08544">
    <property type="entry name" value="GHMP_kinases_C"/>
    <property type="match status" value="1"/>
</dbReference>
<comment type="subunit">
    <text evidence="5">Homodimer.</text>
</comment>
<feature type="domain" description="GHMP kinase N-terminal" evidence="6">
    <location>
        <begin position="62"/>
        <end position="137"/>
    </location>
</feature>
<keyword evidence="5" id="KW-0328">Glycosyltransferase</keyword>
<comment type="similarity">
    <text evidence="5">Belongs to the beta-RFA-P synthase family.</text>
</comment>
<dbReference type="InterPro" id="IPR004422">
    <property type="entry name" value="RFAP_synthase"/>
</dbReference>
<dbReference type="AlphaFoldDB" id="A0A0V8RV50"/>
<sequence>MAVRVRVETGARLHLGFYGLCSSAGRLLGGIGIAVDGVGYRLLAQLSEADAVNGCDADRARGILEKAKRALGLREPLELRLEECIPSHVGLGSTTQLTLAIYAAVARLAGLDLHDAVEAAGRGPYSGIGVGAFLYGGFIVDAGVQLANTARPARPALHGRVPEEWRIVAVVPEARWRVEEGPVEEELMQLPRGSMDMCCKAMHALLRMIVPGIAESDFKLFTRGVDEIQRLTGSFFASAQSGLYCCPESEEAARLLRRLGARGVGQSSWGPLVYGFYPDSREAEKAHRRLREELGGRGRVLLLRPRNRGARIEASP</sequence>
<accession>A0A0V8RV50</accession>
<dbReference type="Gene3D" id="3.30.70.890">
    <property type="entry name" value="GHMP kinase, C-terminal domain"/>
    <property type="match status" value="1"/>
</dbReference>
<keyword evidence="4" id="KW-0067">ATP-binding</keyword>
<evidence type="ECO:0000256" key="2">
    <source>
        <dbReference type="ARBA" id="ARBA00022679"/>
    </source>
</evidence>
<dbReference type="EMBL" id="LNTB01000001">
    <property type="protein sequence ID" value="KSW11904.1"/>
    <property type="molecule type" value="Genomic_DNA"/>
</dbReference>
<evidence type="ECO:0000259" key="7">
    <source>
        <dbReference type="Pfam" id="PF08544"/>
    </source>
</evidence>
<evidence type="ECO:0000256" key="3">
    <source>
        <dbReference type="ARBA" id="ARBA00022741"/>
    </source>
</evidence>
<dbReference type="InterPro" id="IPR036554">
    <property type="entry name" value="GHMP_kinase_C_sf"/>
</dbReference>
<organism evidence="8 9">
    <name type="scientific">Pyrodictium occultum</name>
    <dbReference type="NCBI Taxonomy" id="2309"/>
    <lineage>
        <taxon>Archaea</taxon>
        <taxon>Thermoproteota</taxon>
        <taxon>Thermoprotei</taxon>
        <taxon>Desulfurococcales</taxon>
        <taxon>Pyrodictiaceae</taxon>
        <taxon>Pyrodictium</taxon>
    </lineage>
</organism>
<dbReference type="InterPro" id="IPR020568">
    <property type="entry name" value="Ribosomal_Su5_D2-typ_SF"/>
</dbReference>